<gene>
    <name evidence="1" type="ORF">G2W53_007367</name>
</gene>
<dbReference type="Proteomes" id="UP000634136">
    <property type="component" value="Unassembled WGS sequence"/>
</dbReference>
<organism evidence="1 2">
    <name type="scientific">Senna tora</name>
    <dbReference type="NCBI Taxonomy" id="362788"/>
    <lineage>
        <taxon>Eukaryota</taxon>
        <taxon>Viridiplantae</taxon>
        <taxon>Streptophyta</taxon>
        <taxon>Embryophyta</taxon>
        <taxon>Tracheophyta</taxon>
        <taxon>Spermatophyta</taxon>
        <taxon>Magnoliopsida</taxon>
        <taxon>eudicotyledons</taxon>
        <taxon>Gunneridae</taxon>
        <taxon>Pentapetalae</taxon>
        <taxon>rosids</taxon>
        <taxon>fabids</taxon>
        <taxon>Fabales</taxon>
        <taxon>Fabaceae</taxon>
        <taxon>Caesalpinioideae</taxon>
        <taxon>Cassia clade</taxon>
        <taxon>Senna</taxon>
    </lineage>
</organism>
<sequence length="36" mass="3924">MGKADPRLKPVWTLISTHQSSKNTSLFNPNPNVSAS</sequence>
<comment type="caution">
    <text evidence="1">The sequence shown here is derived from an EMBL/GenBank/DDBJ whole genome shotgun (WGS) entry which is preliminary data.</text>
</comment>
<dbReference type="AlphaFoldDB" id="A0A834X6K6"/>
<proteinExistence type="predicted"/>
<keyword evidence="2" id="KW-1185">Reference proteome</keyword>
<evidence type="ECO:0000313" key="2">
    <source>
        <dbReference type="Proteomes" id="UP000634136"/>
    </source>
</evidence>
<reference evidence="1" key="1">
    <citation type="submission" date="2020-09" db="EMBL/GenBank/DDBJ databases">
        <title>Genome-Enabled Discovery of Anthraquinone Biosynthesis in Senna tora.</title>
        <authorList>
            <person name="Kang S.-H."/>
            <person name="Pandey R.P."/>
            <person name="Lee C.-M."/>
            <person name="Sim J.-S."/>
            <person name="Jeong J.-T."/>
            <person name="Choi B.-S."/>
            <person name="Jung M."/>
            <person name="Ginzburg D."/>
            <person name="Zhao K."/>
            <person name="Won S.Y."/>
            <person name="Oh T.-J."/>
            <person name="Yu Y."/>
            <person name="Kim N.-H."/>
            <person name="Lee O.R."/>
            <person name="Lee T.-H."/>
            <person name="Bashyal P."/>
            <person name="Kim T.-S."/>
            <person name="Lee W.-H."/>
            <person name="Kawkins C."/>
            <person name="Kim C.-K."/>
            <person name="Kim J.S."/>
            <person name="Ahn B.O."/>
            <person name="Rhee S.Y."/>
            <person name="Sohng J.K."/>
        </authorList>
    </citation>
    <scope>NUCLEOTIDE SEQUENCE</scope>
    <source>
        <tissue evidence="1">Leaf</tissue>
    </source>
</reference>
<accession>A0A834X6K6</accession>
<evidence type="ECO:0000313" key="1">
    <source>
        <dbReference type="EMBL" id="KAF7838885.1"/>
    </source>
</evidence>
<protein>
    <submittedName>
        <fullName evidence="1">Uncharacterized protein</fullName>
    </submittedName>
</protein>
<name>A0A834X6K6_9FABA</name>
<dbReference type="EMBL" id="JAAIUW010000003">
    <property type="protein sequence ID" value="KAF7838885.1"/>
    <property type="molecule type" value="Genomic_DNA"/>
</dbReference>